<dbReference type="PANTHER" id="PTHR47899:SF1">
    <property type="entry name" value="COILED-COIL DOMAIN-CONTAINING PROTEIN 171"/>
    <property type="match status" value="1"/>
</dbReference>
<feature type="coiled-coil region" evidence="1">
    <location>
        <begin position="991"/>
        <end position="1140"/>
    </location>
</feature>
<name>A0A2K5IBV4_COLAP</name>
<accession>A0A2K5IBV4</accession>
<dbReference type="Gene3D" id="1.10.287.1490">
    <property type="match status" value="1"/>
</dbReference>
<evidence type="ECO:0000313" key="4">
    <source>
        <dbReference type="Proteomes" id="UP000233080"/>
    </source>
</evidence>
<reference evidence="3" key="2">
    <citation type="submission" date="2025-09" db="UniProtKB">
        <authorList>
            <consortium name="Ensembl"/>
        </authorList>
    </citation>
    <scope>IDENTIFICATION</scope>
</reference>
<dbReference type="STRING" id="336983.ENSCANP00000014138"/>
<evidence type="ECO:0000256" key="1">
    <source>
        <dbReference type="SAM" id="Coils"/>
    </source>
</evidence>
<reference evidence="3" key="1">
    <citation type="submission" date="2025-08" db="UniProtKB">
        <authorList>
            <consortium name="Ensembl"/>
        </authorList>
    </citation>
    <scope>IDENTIFICATION</scope>
</reference>
<evidence type="ECO:0000256" key="2">
    <source>
        <dbReference type="SAM" id="MobiDB-lite"/>
    </source>
</evidence>
<feature type="coiled-coil region" evidence="1">
    <location>
        <begin position="330"/>
        <end position="389"/>
    </location>
</feature>
<feature type="region of interest" description="Disordered" evidence="2">
    <location>
        <begin position="1"/>
        <end position="20"/>
    </location>
</feature>
<feature type="region of interest" description="Disordered" evidence="2">
    <location>
        <begin position="1307"/>
        <end position="1327"/>
    </location>
</feature>
<keyword evidence="1" id="KW-0175">Coiled coil</keyword>
<keyword evidence="4" id="KW-1185">Reference proteome</keyword>
<dbReference type="Ensembl" id="ENSCANT00000037059.1">
    <property type="protein sequence ID" value="ENSCANP00000014138.1"/>
    <property type="gene ID" value="ENSCANG00000030493.1"/>
</dbReference>
<sequence length="1327" mass="152914">MNLNTLSNGTGDTQRLKNASSDVKQILKTETELDITADLRKKLHRAKKEKLEITTKHNAELASYESQIAKLRSEVEKGEALRQSLEYDLAVARKEAGLGRRAAEERLAEAHRIQEKLYAQNSELQAKTNEIEEAFQTSQQKWKEECRRFEHDLEERDNMIQNCNREYDLLMKEKSRLEKTLQEALEKHQQEKNEMESHIRETALEEFRLQEEQWEAERRELQFIVQEQDTAVQNMHKKVEKLETEHMDCSDLLRQQTSELEFSTQREERLRKEFEATTLRVRKLEENIEAERAAHLESKFNSEIIQLRIRDLEGALQVEKASQAEAVADLEMIKNEFKEVESAYEREKHNAQESFAKLNLLEREYFSKNKKLNEEIEEQKKVIIDLSKRLQYNEKSCSELQEELVMAKKHQAFLVETCENNVKELESILDSFTVSGQWTSGIHKDKDKPPSFSIVLETLRRTLTDYQNKLEDASNEEKACNELDSTKQKIDSHTKNIKELQDKLAVVNKELSHLRTKCADREALISTLKVELQNVLHCWEKEKAQAAQSESELQKLSQAFHKDAEEKLTFLHTLYQHLVAGCVLIKQPEGMLDKFSWSELCAVLQENVDALIADLNRANEKISHLEYICKNKSDTMRELQQTQEDTFTKVAEQIKAQESCWHKQKKELELQYSELLLEVQKRAQKFQEIAEKNMEKLNHIEKSHEQLVLENSHFKKLLSQTQREQTSLLAACALMAGALYPLYSRSCALSTQRDFLQEQVNTFELFKLEIRTLAQALSTVEEKKQEEAKMKKKTFKGFIRMFRKVVIAVLAANRLKILGQSCASLFTWMESFKEGIGMLVCTGEPKDKHKFPKHQKEQLRCLQALNWLTSSDLLAAIISSMTELQDVIGKTDPNSRICGHLLIGAAKNSFAKLMDKISLVMECIPLHSSRSITYVEKDSLVQRLAHGLHKVNTLALKYGLRGHVPIMKSTASLQKQIFGFTQRLHAAEVERRSLRLEVTEFKRSVNEMKKELDKAQGLQMQLNEFKQSKLITHEKFESACEELNNALLREQQAQMLLNEQAQQLQELNYRLELHSSEEADKNQTLGEAVKSLSEAKMELRRKDQSLRQLNRHLTQLEQDKRRLEENIHDAESALRMAAKDKECVANHMRAVENTLYKVRDQISLSWSAASRNDFTLQLPKLHLETFAMEGLKGGPEVVACQAMIKSFMDVYQLASTRIITLEKEMTSHRSHIAALKSELHTACLRENASSQSIGSRDHSNLSIPSRAPLPADTTGIGDFLPLKAELDTTYTFLKETFINTVPHALTSSHSSPVTMSANANRPTQIGL</sequence>
<feature type="coiled-coil region" evidence="1">
    <location>
        <begin position="54"/>
        <end position="88"/>
    </location>
</feature>
<organism evidence="3 4">
    <name type="scientific">Colobus angolensis palliatus</name>
    <name type="common">Peters' Angolan colobus</name>
    <dbReference type="NCBI Taxonomy" id="336983"/>
    <lineage>
        <taxon>Eukaryota</taxon>
        <taxon>Metazoa</taxon>
        <taxon>Chordata</taxon>
        <taxon>Craniata</taxon>
        <taxon>Vertebrata</taxon>
        <taxon>Euteleostomi</taxon>
        <taxon>Mammalia</taxon>
        <taxon>Eutheria</taxon>
        <taxon>Euarchontoglires</taxon>
        <taxon>Primates</taxon>
        <taxon>Haplorrhini</taxon>
        <taxon>Catarrhini</taxon>
        <taxon>Cercopithecidae</taxon>
        <taxon>Colobinae</taxon>
        <taxon>Colobus</taxon>
    </lineage>
</organism>
<dbReference type="PANTHER" id="PTHR47899">
    <property type="entry name" value="COILED-COIL DOMAIN-CONTAINING PROTEIN 171"/>
    <property type="match status" value="1"/>
</dbReference>
<proteinExistence type="predicted"/>
<dbReference type="OMA" id="CRRFECD"/>
<feature type="coiled-coil region" evidence="1">
    <location>
        <begin position="114"/>
        <end position="294"/>
    </location>
</feature>
<protein>
    <recommendedName>
        <fullName evidence="5">Coiled-coil domain containing 171</fullName>
    </recommendedName>
</protein>
<dbReference type="InterPro" id="IPR038820">
    <property type="entry name" value="CCDC171"/>
</dbReference>
<evidence type="ECO:0000313" key="3">
    <source>
        <dbReference type="Ensembl" id="ENSCANP00000014138.1"/>
    </source>
</evidence>
<evidence type="ECO:0008006" key="5">
    <source>
        <dbReference type="Google" id="ProtNLM"/>
    </source>
</evidence>
<dbReference type="Proteomes" id="UP000233080">
    <property type="component" value="Unassembled WGS sequence"/>
</dbReference>
<feature type="coiled-coil region" evidence="1">
    <location>
        <begin position="456"/>
        <end position="559"/>
    </location>
</feature>